<dbReference type="AlphaFoldDB" id="A0A9P0D496"/>
<gene>
    <name evidence="1" type="ORF">PSYICH_LOCUS14021</name>
</gene>
<name>A0A9P0D496_9CUCU</name>
<dbReference type="InterPro" id="IPR036397">
    <property type="entry name" value="RNaseH_sf"/>
</dbReference>
<reference evidence="1" key="1">
    <citation type="submission" date="2022-01" db="EMBL/GenBank/DDBJ databases">
        <authorList>
            <person name="King R."/>
        </authorList>
    </citation>
    <scope>NUCLEOTIDE SEQUENCE</scope>
</reference>
<protein>
    <recommendedName>
        <fullName evidence="3">Tc1-like transposase DDE domain-containing protein</fullName>
    </recommendedName>
</protein>
<dbReference type="Proteomes" id="UP001153636">
    <property type="component" value="Chromosome 8"/>
</dbReference>
<evidence type="ECO:0000313" key="2">
    <source>
        <dbReference type="Proteomes" id="UP001153636"/>
    </source>
</evidence>
<keyword evidence="2" id="KW-1185">Reference proteome</keyword>
<proteinExistence type="predicted"/>
<dbReference type="OrthoDB" id="6761114at2759"/>
<sequence>MTHSQTRWSINVWGGILGDYVIGLHFFHSRVTAEVYLDFLQNHPPLLLENVPLNIRRRMWILHDGAPVHHAQQVHNFLNHNFENRWIGRDGPVMWPPRYPDLTKVDFF</sequence>
<accession>A0A9P0D496</accession>
<organism evidence="1 2">
    <name type="scientific">Psylliodes chrysocephalus</name>
    <dbReference type="NCBI Taxonomy" id="3402493"/>
    <lineage>
        <taxon>Eukaryota</taxon>
        <taxon>Metazoa</taxon>
        <taxon>Ecdysozoa</taxon>
        <taxon>Arthropoda</taxon>
        <taxon>Hexapoda</taxon>
        <taxon>Insecta</taxon>
        <taxon>Pterygota</taxon>
        <taxon>Neoptera</taxon>
        <taxon>Endopterygota</taxon>
        <taxon>Coleoptera</taxon>
        <taxon>Polyphaga</taxon>
        <taxon>Cucujiformia</taxon>
        <taxon>Chrysomeloidea</taxon>
        <taxon>Chrysomelidae</taxon>
        <taxon>Galerucinae</taxon>
        <taxon>Alticini</taxon>
        <taxon>Psylliodes</taxon>
    </lineage>
</organism>
<feature type="non-terminal residue" evidence="1">
    <location>
        <position position="108"/>
    </location>
</feature>
<dbReference type="PANTHER" id="PTHR47326">
    <property type="entry name" value="TRANSPOSABLE ELEMENT TC3 TRANSPOSASE-LIKE PROTEIN"/>
    <property type="match status" value="1"/>
</dbReference>
<evidence type="ECO:0000313" key="1">
    <source>
        <dbReference type="EMBL" id="CAH1113987.1"/>
    </source>
</evidence>
<dbReference type="EMBL" id="OV651820">
    <property type="protein sequence ID" value="CAH1113987.1"/>
    <property type="molecule type" value="Genomic_DNA"/>
</dbReference>
<dbReference type="PANTHER" id="PTHR47326:SF1">
    <property type="entry name" value="HTH PSQ-TYPE DOMAIN-CONTAINING PROTEIN"/>
    <property type="match status" value="1"/>
</dbReference>
<dbReference type="GO" id="GO:0003676">
    <property type="term" value="F:nucleic acid binding"/>
    <property type="evidence" value="ECO:0007669"/>
    <property type="project" value="InterPro"/>
</dbReference>
<evidence type="ECO:0008006" key="3">
    <source>
        <dbReference type="Google" id="ProtNLM"/>
    </source>
</evidence>
<dbReference type="Gene3D" id="3.30.420.10">
    <property type="entry name" value="Ribonuclease H-like superfamily/Ribonuclease H"/>
    <property type="match status" value="1"/>
</dbReference>